<accession>A0ABY5YNN8</accession>
<dbReference type="SUPFAM" id="SSF56112">
    <property type="entry name" value="Protein kinase-like (PK-like)"/>
    <property type="match status" value="1"/>
</dbReference>
<protein>
    <submittedName>
        <fullName evidence="2">Aminoglycoside phosphotransferase family protein</fullName>
    </submittedName>
</protein>
<dbReference type="EMBL" id="CP104275">
    <property type="protein sequence ID" value="UWX96437.1"/>
    <property type="molecule type" value="Genomic_DNA"/>
</dbReference>
<organism evidence="2 3">
    <name type="scientific">Arthrobacter zhaoxinii</name>
    <dbReference type="NCBI Taxonomy" id="2964616"/>
    <lineage>
        <taxon>Bacteria</taxon>
        <taxon>Bacillati</taxon>
        <taxon>Actinomycetota</taxon>
        <taxon>Actinomycetes</taxon>
        <taxon>Micrococcales</taxon>
        <taxon>Micrococcaceae</taxon>
        <taxon>Arthrobacter</taxon>
    </lineage>
</organism>
<feature type="domain" description="Aminoglycoside phosphotransferase" evidence="1">
    <location>
        <begin position="163"/>
        <end position="360"/>
    </location>
</feature>
<dbReference type="Pfam" id="PF01636">
    <property type="entry name" value="APH"/>
    <property type="match status" value="1"/>
</dbReference>
<dbReference type="InterPro" id="IPR011009">
    <property type="entry name" value="Kinase-like_dom_sf"/>
</dbReference>
<dbReference type="Gene3D" id="3.90.1200.10">
    <property type="match status" value="1"/>
</dbReference>
<proteinExistence type="predicted"/>
<reference evidence="2" key="1">
    <citation type="submission" date="2022-09" db="EMBL/GenBank/DDBJ databases">
        <title>Novel species in genus Arthrobacter.</title>
        <authorList>
            <person name="Liu Y."/>
        </authorList>
    </citation>
    <scope>NUCLEOTIDE SEQUENCE</scope>
    <source>
        <strain evidence="2">Zg-Y815</strain>
    </source>
</reference>
<evidence type="ECO:0000313" key="3">
    <source>
        <dbReference type="Proteomes" id="UP001059859"/>
    </source>
</evidence>
<dbReference type="Proteomes" id="UP001059859">
    <property type="component" value="Chromosome"/>
</dbReference>
<dbReference type="InterPro" id="IPR002575">
    <property type="entry name" value="Aminoglycoside_PTrfase"/>
</dbReference>
<keyword evidence="3" id="KW-1185">Reference proteome</keyword>
<evidence type="ECO:0000313" key="2">
    <source>
        <dbReference type="EMBL" id="UWX96437.1"/>
    </source>
</evidence>
<gene>
    <name evidence="2" type="ORF">N2K95_12300</name>
</gene>
<name>A0ABY5YNN8_9MICC</name>
<dbReference type="RefSeq" id="WP_260651791.1">
    <property type="nucleotide sequence ID" value="NZ_CP104275.1"/>
</dbReference>
<sequence>MPAVPNRRHVPAADTLSVLSSAAMRGPLQDLLRARGLKLEHWEHLRSHHRPGGAVSALYRVRCRRPAGGGGPNPGTDLTLHLGATTADGTVAAGPEVAAARIAGLELQLWVHPHDPVLRSLPWATDAAAVARDVFAAAEPVRLSLVAYRPLRRAVLRAEHSGQAAYLKLLPPALLPGLRRRHRLLEAGSVPAPRLLPAPADAARGAAVLSALPGTSLFRLLVDDGAAKVRPETFLELLDALPSAALDLPLRRSWADRAEDYAATAAAALPGQAARIRDLARGIREAVDSAPAGPLVPAHGDFHEGNLLLNGGTVTGLLDVDGLGPGRRVDDLACLLGHLAVLAAANPGRPQLDRALAGYRRVFEEAVDPAALNARAAGVVLTLVSGARAGQGASRTRNALVRLETAHRLLRAAG</sequence>
<evidence type="ECO:0000259" key="1">
    <source>
        <dbReference type="Pfam" id="PF01636"/>
    </source>
</evidence>